<sequence>MSHLDILIPFGLPPEELATDLFRELKTPALATLVARARRETPPAIRQSADGISRALPHEAWLASRFGLEEQMHVGGSPPIATAAMRALGLAHEPGIWFMLNPVHFHIARDHLVLPDLRQLALTERESRTLFDIAQPLFEEVGKPLRFGNATSWFVRADDWSRLQTSTPDAACGHNIDIWMPKGEGERNWRKLQNEVQMHWFTGSLNAERESKGLKPVNSIWLWGGAQASMDGAKSPYTELIHLDGWMRAFAQFGGNHLPGADAGTVIAAAPERGLLLLDQLLEPALGNDWAQWLINLEQLEAEWFAPLLAALKTGKLDRLTLIPTHHARIAAYTTGKNTLRKFWIKPALTNLLP</sequence>
<keyword evidence="2" id="KW-1185">Reference proteome</keyword>
<dbReference type="AlphaFoldDB" id="A0A418X1Z9"/>
<protein>
    <recommendedName>
        <fullName evidence="3">Phosphoglycerate mutase</fullName>
    </recommendedName>
</protein>
<name>A0A418X1Z9_9BURK</name>
<organism evidence="1 2">
    <name type="scientific">Noviherbaspirillum cavernae</name>
    <dbReference type="NCBI Taxonomy" id="2320862"/>
    <lineage>
        <taxon>Bacteria</taxon>
        <taxon>Pseudomonadati</taxon>
        <taxon>Pseudomonadota</taxon>
        <taxon>Betaproteobacteria</taxon>
        <taxon>Burkholderiales</taxon>
        <taxon>Oxalobacteraceae</taxon>
        <taxon>Noviherbaspirillum</taxon>
    </lineage>
</organism>
<evidence type="ECO:0008006" key="3">
    <source>
        <dbReference type="Google" id="ProtNLM"/>
    </source>
</evidence>
<proteinExistence type="predicted"/>
<dbReference type="PIRSF" id="PIRSF015283">
    <property type="entry name" value="Regulatory_RpfE"/>
    <property type="match status" value="1"/>
</dbReference>
<comment type="caution">
    <text evidence="1">The sequence shown here is derived from an EMBL/GenBank/DDBJ whole genome shotgun (WGS) entry which is preliminary data.</text>
</comment>
<dbReference type="Proteomes" id="UP000285190">
    <property type="component" value="Unassembled WGS sequence"/>
</dbReference>
<dbReference type="OrthoDB" id="5295974at2"/>
<evidence type="ECO:0000313" key="1">
    <source>
        <dbReference type="EMBL" id="RJG06477.1"/>
    </source>
</evidence>
<dbReference type="EMBL" id="QYUN01000002">
    <property type="protein sequence ID" value="RJG06477.1"/>
    <property type="molecule type" value="Genomic_DNA"/>
</dbReference>
<reference evidence="1 2" key="1">
    <citation type="submission" date="2018-09" db="EMBL/GenBank/DDBJ databases">
        <authorList>
            <person name="Zhu H."/>
        </authorList>
    </citation>
    <scope>NUCLEOTIDE SEQUENCE [LARGE SCALE GENOMIC DNA]</scope>
    <source>
        <strain evidence="1 2">K2R10-39</strain>
    </source>
</reference>
<dbReference type="RefSeq" id="WP_119739089.1">
    <property type="nucleotide sequence ID" value="NZ_QYUN01000002.1"/>
</dbReference>
<gene>
    <name evidence="1" type="ORF">D3870_11045</name>
</gene>
<accession>A0A418X1Z9</accession>
<evidence type="ECO:0000313" key="2">
    <source>
        <dbReference type="Proteomes" id="UP000285190"/>
    </source>
</evidence>
<dbReference type="InterPro" id="IPR016631">
    <property type="entry name" value="Regulatory_RpfE"/>
</dbReference>